<dbReference type="Pfam" id="PF02195">
    <property type="entry name" value="ParB_N"/>
    <property type="match status" value="1"/>
</dbReference>
<keyword evidence="6" id="KW-0560">Oxidoreductase</keyword>
<dbReference type="SUPFAM" id="SSF110849">
    <property type="entry name" value="ParB/Sulfiredoxin"/>
    <property type="match status" value="1"/>
</dbReference>
<evidence type="ECO:0000256" key="2">
    <source>
        <dbReference type="ARBA" id="ARBA00013055"/>
    </source>
</evidence>
<feature type="compositionally biased region" description="Low complexity" evidence="9">
    <location>
        <begin position="46"/>
        <end position="77"/>
    </location>
</feature>
<feature type="region of interest" description="Disordered" evidence="9">
    <location>
        <begin position="1"/>
        <end position="84"/>
    </location>
</feature>
<dbReference type="InterPro" id="IPR003115">
    <property type="entry name" value="ParB_N"/>
</dbReference>
<dbReference type="Gene3D" id="3.90.1530.10">
    <property type="entry name" value="Conserved hypothetical protein from pyrococcus furiosus pfu- 392566-001, ParB domain"/>
    <property type="match status" value="1"/>
</dbReference>
<accession>A0AAW0YNB0</accession>
<dbReference type="AlphaFoldDB" id="A0AAW0YNB0"/>
<dbReference type="InterPro" id="IPR036086">
    <property type="entry name" value="ParB/Sulfiredoxin_sf"/>
</dbReference>
<proteinExistence type="inferred from homology"/>
<evidence type="ECO:0000256" key="9">
    <source>
        <dbReference type="SAM" id="MobiDB-lite"/>
    </source>
</evidence>
<dbReference type="GeneID" id="92181644"/>
<dbReference type="GO" id="GO:0005524">
    <property type="term" value="F:ATP binding"/>
    <property type="evidence" value="ECO:0007669"/>
    <property type="project" value="UniProtKB-KW"/>
</dbReference>
<protein>
    <recommendedName>
        <fullName evidence="2">sulfiredoxin</fullName>
        <ecNumber evidence="2">1.8.98.2</ecNumber>
    </recommendedName>
</protein>
<evidence type="ECO:0000256" key="6">
    <source>
        <dbReference type="ARBA" id="ARBA00023002"/>
    </source>
</evidence>
<dbReference type="GO" id="GO:0032542">
    <property type="term" value="F:sulfiredoxin activity"/>
    <property type="evidence" value="ECO:0007669"/>
    <property type="project" value="UniProtKB-EC"/>
</dbReference>
<dbReference type="PANTHER" id="PTHR21348">
    <property type="match status" value="1"/>
</dbReference>
<organism evidence="11 12">
    <name type="scientific">Kwoniella newhampshirensis</name>
    <dbReference type="NCBI Taxonomy" id="1651941"/>
    <lineage>
        <taxon>Eukaryota</taxon>
        <taxon>Fungi</taxon>
        <taxon>Dikarya</taxon>
        <taxon>Basidiomycota</taxon>
        <taxon>Agaricomycotina</taxon>
        <taxon>Tremellomycetes</taxon>
        <taxon>Tremellales</taxon>
        <taxon>Cryptococcaceae</taxon>
        <taxon>Kwoniella</taxon>
    </lineage>
</organism>
<reference evidence="11 12" key="1">
    <citation type="journal article" date="2024" name="bioRxiv">
        <title>Comparative genomics of Cryptococcus and Kwoniella reveals pathogenesis evolution and contrasting karyotype dynamics via intercentromeric recombination or chromosome fusion.</title>
        <authorList>
            <person name="Coelho M.A."/>
            <person name="David-Palma M."/>
            <person name="Shea T."/>
            <person name="Bowers K."/>
            <person name="McGinley-Smith S."/>
            <person name="Mohammad A.W."/>
            <person name="Gnirke A."/>
            <person name="Yurkov A.M."/>
            <person name="Nowrousian M."/>
            <person name="Sun S."/>
            <person name="Cuomo C.A."/>
            <person name="Heitman J."/>
        </authorList>
    </citation>
    <scope>NUCLEOTIDE SEQUENCE [LARGE SCALE GENOMIC DNA]</scope>
    <source>
        <strain evidence="11 12">CBS 13917</strain>
    </source>
</reference>
<feature type="domain" description="ParB-like N-terminal" evidence="10">
    <location>
        <begin position="83"/>
        <end position="186"/>
    </location>
</feature>
<keyword evidence="4" id="KW-0067">ATP-binding</keyword>
<evidence type="ECO:0000256" key="5">
    <source>
        <dbReference type="ARBA" id="ARBA00022862"/>
    </source>
</evidence>
<evidence type="ECO:0000256" key="3">
    <source>
        <dbReference type="ARBA" id="ARBA00022741"/>
    </source>
</evidence>
<keyword evidence="3" id="KW-0547">Nucleotide-binding</keyword>
<evidence type="ECO:0000256" key="1">
    <source>
        <dbReference type="ARBA" id="ARBA00009609"/>
    </source>
</evidence>
<dbReference type="Proteomes" id="UP001388673">
    <property type="component" value="Unassembled WGS sequence"/>
</dbReference>
<dbReference type="SMART" id="SM00470">
    <property type="entry name" value="ParB"/>
    <property type="match status" value="1"/>
</dbReference>
<sequence length="187" mass="20334">MSTTRLDPGPVRSGPSCLPSELQPNLDSPDATETRAPEQSALFPDPSQTKTQSHSSQSTQTATATAAAEAEAKPTSSVFSRGEDVPVHNVPMRVIHRPLPSELDEDKVQTFMQEMRAGDTFTPIEIVKVKAPLKINPTGPAEVFYFAMGGCHRYEATKRLGLETIRARIIEVPAKQMRVYLGAGSPF</sequence>
<evidence type="ECO:0000256" key="4">
    <source>
        <dbReference type="ARBA" id="ARBA00022840"/>
    </source>
</evidence>
<dbReference type="GO" id="GO:0005737">
    <property type="term" value="C:cytoplasm"/>
    <property type="evidence" value="ECO:0007669"/>
    <property type="project" value="TreeGrafter"/>
</dbReference>
<comment type="catalytic activity">
    <reaction evidence="8">
        <text>S-hydroxy-S-oxy-L-cysteinyl-[peroxiredoxin] + [protein]-dithiol + ATP = S-hydroxy-L-cysteinyl-[peroxiredoxin] + [protein]-disulfide + ADP + phosphate</text>
        <dbReference type="Rhea" id="RHEA:17545"/>
        <dbReference type="Rhea" id="RHEA-COMP:10593"/>
        <dbReference type="Rhea" id="RHEA-COMP:10594"/>
        <dbReference type="Rhea" id="RHEA-COMP:13681"/>
        <dbReference type="Rhea" id="RHEA-COMP:17976"/>
        <dbReference type="ChEBI" id="CHEBI:29950"/>
        <dbReference type="ChEBI" id="CHEBI:30616"/>
        <dbReference type="ChEBI" id="CHEBI:43474"/>
        <dbReference type="ChEBI" id="CHEBI:50058"/>
        <dbReference type="ChEBI" id="CHEBI:61973"/>
        <dbReference type="ChEBI" id="CHEBI:61974"/>
        <dbReference type="ChEBI" id="CHEBI:456216"/>
        <dbReference type="EC" id="1.8.98.2"/>
    </reaction>
</comment>
<dbReference type="EC" id="1.8.98.2" evidence="2"/>
<evidence type="ECO:0000259" key="10">
    <source>
        <dbReference type="SMART" id="SM00470"/>
    </source>
</evidence>
<evidence type="ECO:0000256" key="7">
    <source>
        <dbReference type="ARBA" id="ARBA00023157"/>
    </source>
</evidence>
<evidence type="ECO:0000256" key="8">
    <source>
        <dbReference type="ARBA" id="ARBA00047514"/>
    </source>
</evidence>
<keyword evidence="5" id="KW-0049">Antioxidant</keyword>
<name>A0AAW0YNB0_9TREE</name>
<comment type="similarity">
    <text evidence="1">Belongs to the sulfiredoxin family.</text>
</comment>
<keyword evidence="12" id="KW-1185">Reference proteome</keyword>
<comment type="caution">
    <text evidence="11">The sequence shown here is derived from an EMBL/GenBank/DDBJ whole genome shotgun (WGS) entry which is preliminary data.</text>
</comment>
<dbReference type="EMBL" id="JBCAWK010000008">
    <property type="protein sequence ID" value="KAK8850468.1"/>
    <property type="molecule type" value="Genomic_DNA"/>
</dbReference>
<dbReference type="InterPro" id="IPR016692">
    <property type="entry name" value="Sulfiredoxin"/>
</dbReference>
<evidence type="ECO:0000313" key="12">
    <source>
        <dbReference type="Proteomes" id="UP001388673"/>
    </source>
</evidence>
<keyword evidence="7" id="KW-1015">Disulfide bond</keyword>
<gene>
    <name evidence="11" type="ORF">IAR55_004386</name>
</gene>
<dbReference type="KEGG" id="kne:92181644"/>
<dbReference type="GO" id="GO:0034599">
    <property type="term" value="P:cellular response to oxidative stress"/>
    <property type="evidence" value="ECO:0007669"/>
    <property type="project" value="TreeGrafter"/>
</dbReference>
<dbReference type="PANTHER" id="PTHR21348:SF2">
    <property type="entry name" value="SULFIREDOXIN-1"/>
    <property type="match status" value="1"/>
</dbReference>
<evidence type="ECO:0000313" key="11">
    <source>
        <dbReference type="EMBL" id="KAK8850468.1"/>
    </source>
</evidence>
<dbReference type="CDD" id="cd16395">
    <property type="entry name" value="Srx"/>
    <property type="match status" value="1"/>
</dbReference>
<dbReference type="RefSeq" id="XP_066801899.1">
    <property type="nucleotide sequence ID" value="XM_066947485.1"/>
</dbReference>